<evidence type="ECO:0000313" key="8">
    <source>
        <dbReference type="Proteomes" id="UP001208041"/>
    </source>
</evidence>
<comment type="subcellular location">
    <subcellularLocation>
        <location evidence="1">Membrane</location>
        <topology evidence="1">Multi-pass membrane protein</topology>
    </subcellularLocation>
</comment>
<sequence>MQDGFRQTTFGTAVLLLATIGMGVVLFPFWKAIFWAVVLTILFWPLREKLMNWLNGRKTLTATIIVLMNLLFILFPALLILGIIAEGAVSVLSQVEFDSFPPGKMLETISGKFPRLSDALATLGIDFAAIKSVLGNMFAYIAQFLATHLAQIGQGASTLVFQGFLAFYVLFTFLLFGDRMYESCFAVIPASREHKQKFFTAFSEMAVATIRGMVSVGFVQALLGAIIFFFLGIDNAAFWGAIMGLLSVIPPFGAGFIWGPAGIAMVLSGDTVDGIILLAFGAGVISMSDNVVRPIVVGRASSVPSFLILVTTLGGLAVFGLTGLVLGPVIAAVFLSIWQLLYDEKKKAASSSIDDETLGTFSHKE</sequence>
<protein>
    <submittedName>
        <fullName evidence="7">AI-2E family transporter</fullName>
    </submittedName>
</protein>
<dbReference type="GO" id="GO:0016020">
    <property type="term" value="C:membrane"/>
    <property type="evidence" value="ECO:0007669"/>
    <property type="project" value="UniProtKB-SubCell"/>
</dbReference>
<dbReference type="EMBL" id="JAOYFC010000001">
    <property type="protein sequence ID" value="MCV6822999.1"/>
    <property type="molecule type" value="Genomic_DNA"/>
</dbReference>
<feature type="transmembrane region" description="Helical" evidence="6">
    <location>
        <begin position="12"/>
        <end position="44"/>
    </location>
</feature>
<dbReference type="InterPro" id="IPR002549">
    <property type="entry name" value="AI-2E-like"/>
</dbReference>
<keyword evidence="4 6" id="KW-1133">Transmembrane helix</keyword>
<keyword evidence="8" id="KW-1185">Reference proteome</keyword>
<comment type="similarity">
    <text evidence="2">Belongs to the autoinducer-2 exporter (AI-2E) (TC 2.A.86) family.</text>
</comment>
<evidence type="ECO:0000256" key="1">
    <source>
        <dbReference type="ARBA" id="ARBA00004141"/>
    </source>
</evidence>
<evidence type="ECO:0000256" key="5">
    <source>
        <dbReference type="ARBA" id="ARBA00023136"/>
    </source>
</evidence>
<feature type="transmembrane region" description="Helical" evidence="6">
    <location>
        <begin position="265"/>
        <end position="285"/>
    </location>
</feature>
<organism evidence="7 8">
    <name type="scientific">Halocynthiibacter halioticoli</name>
    <dbReference type="NCBI Taxonomy" id="2986804"/>
    <lineage>
        <taxon>Bacteria</taxon>
        <taxon>Pseudomonadati</taxon>
        <taxon>Pseudomonadota</taxon>
        <taxon>Alphaproteobacteria</taxon>
        <taxon>Rhodobacterales</taxon>
        <taxon>Paracoccaceae</taxon>
        <taxon>Halocynthiibacter</taxon>
    </lineage>
</organism>
<feature type="transmembrane region" description="Helical" evidence="6">
    <location>
        <begin position="237"/>
        <end position="258"/>
    </location>
</feature>
<evidence type="ECO:0000313" key="7">
    <source>
        <dbReference type="EMBL" id="MCV6822999.1"/>
    </source>
</evidence>
<name>A0AAE3IVZ5_9RHOB</name>
<evidence type="ECO:0000256" key="6">
    <source>
        <dbReference type="SAM" id="Phobius"/>
    </source>
</evidence>
<dbReference type="Pfam" id="PF01594">
    <property type="entry name" value="AI-2E_transport"/>
    <property type="match status" value="1"/>
</dbReference>
<keyword evidence="5 6" id="KW-0472">Membrane</keyword>
<evidence type="ECO:0000256" key="2">
    <source>
        <dbReference type="ARBA" id="ARBA00009773"/>
    </source>
</evidence>
<dbReference type="RefSeq" id="WP_263951829.1">
    <property type="nucleotide sequence ID" value="NZ_JAOYFC010000001.1"/>
</dbReference>
<accession>A0AAE3IVZ5</accession>
<proteinExistence type="inferred from homology"/>
<feature type="transmembrane region" description="Helical" evidence="6">
    <location>
        <begin position="198"/>
        <end position="231"/>
    </location>
</feature>
<evidence type="ECO:0000256" key="4">
    <source>
        <dbReference type="ARBA" id="ARBA00022989"/>
    </source>
</evidence>
<feature type="transmembrane region" description="Helical" evidence="6">
    <location>
        <begin position="305"/>
        <end position="338"/>
    </location>
</feature>
<dbReference type="AlphaFoldDB" id="A0AAE3IVZ5"/>
<dbReference type="Proteomes" id="UP001208041">
    <property type="component" value="Unassembled WGS sequence"/>
</dbReference>
<dbReference type="PANTHER" id="PTHR21716">
    <property type="entry name" value="TRANSMEMBRANE PROTEIN"/>
    <property type="match status" value="1"/>
</dbReference>
<feature type="transmembrane region" description="Helical" evidence="6">
    <location>
        <begin position="159"/>
        <end position="177"/>
    </location>
</feature>
<gene>
    <name evidence="7" type="ORF">OH136_00405</name>
</gene>
<feature type="transmembrane region" description="Helical" evidence="6">
    <location>
        <begin position="64"/>
        <end position="84"/>
    </location>
</feature>
<evidence type="ECO:0000256" key="3">
    <source>
        <dbReference type="ARBA" id="ARBA00022692"/>
    </source>
</evidence>
<keyword evidence="3 6" id="KW-0812">Transmembrane</keyword>
<reference evidence="7" key="1">
    <citation type="submission" date="2022-10" db="EMBL/GenBank/DDBJ databases">
        <authorList>
            <person name="Yue Y."/>
        </authorList>
    </citation>
    <scope>NUCLEOTIDE SEQUENCE</scope>
    <source>
        <strain evidence="7">Z654</strain>
    </source>
</reference>
<dbReference type="PANTHER" id="PTHR21716:SF4">
    <property type="entry name" value="TRANSMEMBRANE PROTEIN 245"/>
    <property type="match status" value="1"/>
</dbReference>
<comment type="caution">
    <text evidence="7">The sequence shown here is derived from an EMBL/GenBank/DDBJ whole genome shotgun (WGS) entry which is preliminary data.</text>
</comment>